<feature type="transmembrane region" description="Helical" evidence="5">
    <location>
        <begin position="254"/>
        <end position="275"/>
    </location>
</feature>
<comment type="subcellular location">
    <subcellularLocation>
        <location evidence="1">Membrane</location>
        <topology evidence="1">Multi-pass membrane protein</topology>
    </subcellularLocation>
</comment>
<dbReference type="AlphaFoldDB" id="A0A0G0S7K5"/>
<feature type="transmembrane region" description="Helical" evidence="5">
    <location>
        <begin position="147"/>
        <end position="164"/>
    </location>
</feature>
<evidence type="ECO:0000259" key="6">
    <source>
        <dbReference type="PROSITE" id="PS50850"/>
    </source>
</evidence>
<dbReference type="InterPro" id="IPR011701">
    <property type="entry name" value="MFS"/>
</dbReference>
<feature type="transmembrane region" description="Helical" evidence="5">
    <location>
        <begin position="222"/>
        <end position="242"/>
    </location>
</feature>
<keyword evidence="2 5" id="KW-0812">Transmembrane</keyword>
<evidence type="ECO:0000256" key="3">
    <source>
        <dbReference type="ARBA" id="ARBA00022989"/>
    </source>
</evidence>
<feature type="domain" description="Major facilitator superfamily (MFS) profile" evidence="6">
    <location>
        <begin position="12"/>
        <end position="388"/>
    </location>
</feature>
<proteinExistence type="predicted"/>
<dbReference type="InterPro" id="IPR036259">
    <property type="entry name" value="MFS_trans_sf"/>
</dbReference>
<evidence type="ECO:0000313" key="7">
    <source>
        <dbReference type="EMBL" id="KKR30720.1"/>
    </source>
</evidence>
<name>A0A0G0S7K5_9BACT</name>
<dbReference type="PANTHER" id="PTHR23518:SF2">
    <property type="entry name" value="MAJOR FACILITATOR SUPERFAMILY TRANSPORTER"/>
    <property type="match status" value="1"/>
</dbReference>
<gene>
    <name evidence="7" type="ORF">UT63_C0094G0001</name>
</gene>
<dbReference type="GO" id="GO:0016020">
    <property type="term" value="C:membrane"/>
    <property type="evidence" value="ECO:0007669"/>
    <property type="project" value="UniProtKB-SubCell"/>
</dbReference>
<feature type="transmembrane region" description="Helical" evidence="5">
    <location>
        <begin position="308"/>
        <end position="325"/>
    </location>
</feature>
<dbReference type="Gene3D" id="1.20.1250.20">
    <property type="entry name" value="MFS general substrate transporter like domains"/>
    <property type="match status" value="2"/>
</dbReference>
<dbReference type="PANTHER" id="PTHR23518">
    <property type="entry name" value="C-METHYLTRANSFERASE"/>
    <property type="match status" value="1"/>
</dbReference>
<evidence type="ECO:0000256" key="4">
    <source>
        <dbReference type="ARBA" id="ARBA00023136"/>
    </source>
</evidence>
<sequence length="388" mass="42899">MLDKKIIGLERNVFFTGLVSFFMDFSSEMIYPLVPIFLSSVLGVNKSVIGLIEGIAESTASSLKVFSGWFSDRIGKRKIFMIAGYGISTLSRPIIALSALWGHVLVFRFIDRFGKGIRGAPRDAIIAESTHPKDLGRSFGFHRGMDTLGAVAGPAVAFLLLSVFTGNYRLVFWLSMIPGMIAVMVIVFFIKEQKHKSTEVTSPFPASKLPSFPAKFDWRFKAFVAIATLFAIGNSSDVFLILKATDTGIKETQIPILYLSFNFIYALTSVPAGILSDRIGRKRIILAGFILFGFIYWGFATASEQKHIWGLFLLYGVFMGLTEGIQKAYLGTIIPFVGLAILPASVIAGLLWDKYGSHATFYYGTITAFLSAFLFILFIITARRKGQK</sequence>
<feature type="transmembrane region" description="Helical" evidence="5">
    <location>
        <begin position="332"/>
        <end position="352"/>
    </location>
</feature>
<evidence type="ECO:0000256" key="5">
    <source>
        <dbReference type="SAM" id="Phobius"/>
    </source>
</evidence>
<dbReference type="SUPFAM" id="SSF103473">
    <property type="entry name" value="MFS general substrate transporter"/>
    <property type="match status" value="1"/>
</dbReference>
<dbReference type="PATRIC" id="fig|1618450.3.peg.1488"/>
<dbReference type="PROSITE" id="PS00216">
    <property type="entry name" value="SUGAR_TRANSPORT_1"/>
    <property type="match status" value="1"/>
</dbReference>
<dbReference type="CDD" id="cd17370">
    <property type="entry name" value="MFS_MJ1317_like"/>
    <property type="match status" value="1"/>
</dbReference>
<protein>
    <submittedName>
        <fullName evidence="7">Major facilitator superfamily</fullName>
    </submittedName>
</protein>
<evidence type="ECO:0000256" key="2">
    <source>
        <dbReference type="ARBA" id="ARBA00022692"/>
    </source>
</evidence>
<accession>A0A0G0S7K5</accession>
<organism evidence="7 8">
    <name type="scientific">Candidatus Gottesmanbacteria bacterium GW2011_GWC2_39_8</name>
    <dbReference type="NCBI Taxonomy" id="1618450"/>
    <lineage>
        <taxon>Bacteria</taxon>
        <taxon>Candidatus Gottesmaniibacteriota</taxon>
    </lineage>
</organism>
<evidence type="ECO:0000313" key="8">
    <source>
        <dbReference type="Proteomes" id="UP000034539"/>
    </source>
</evidence>
<dbReference type="GO" id="GO:0022857">
    <property type="term" value="F:transmembrane transporter activity"/>
    <property type="evidence" value="ECO:0007669"/>
    <property type="project" value="InterPro"/>
</dbReference>
<dbReference type="InterPro" id="IPR005829">
    <property type="entry name" value="Sugar_transporter_CS"/>
</dbReference>
<feature type="transmembrane region" description="Helical" evidence="5">
    <location>
        <begin position="284"/>
        <end position="302"/>
    </location>
</feature>
<feature type="transmembrane region" description="Helical" evidence="5">
    <location>
        <begin position="90"/>
        <end position="110"/>
    </location>
</feature>
<comment type="caution">
    <text evidence="7">The sequence shown here is derived from an EMBL/GenBank/DDBJ whole genome shotgun (WGS) entry which is preliminary data.</text>
</comment>
<keyword evidence="4 5" id="KW-0472">Membrane</keyword>
<feature type="transmembrane region" description="Helical" evidence="5">
    <location>
        <begin position="12"/>
        <end position="34"/>
    </location>
</feature>
<dbReference type="InterPro" id="IPR020846">
    <property type="entry name" value="MFS_dom"/>
</dbReference>
<keyword evidence="3 5" id="KW-1133">Transmembrane helix</keyword>
<reference evidence="7 8" key="1">
    <citation type="journal article" date="2015" name="Nature">
        <title>rRNA introns, odd ribosomes, and small enigmatic genomes across a large radiation of phyla.</title>
        <authorList>
            <person name="Brown C.T."/>
            <person name="Hug L.A."/>
            <person name="Thomas B.C."/>
            <person name="Sharon I."/>
            <person name="Castelle C.J."/>
            <person name="Singh A."/>
            <person name="Wilkins M.J."/>
            <person name="Williams K.H."/>
            <person name="Banfield J.F."/>
        </authorList>
    </citation>
    <scope>NUCLEOTIDE SEQUENCE [LARGE SCALE GENOMIC DNA]</scope>
</reference>
<dbReference type="Pfam" id="PF07690">
    <property type="entry name" value="MFS_1"/>
    <property type="match status" value="1"/>
</dbReference>
<dbReference type="PROSITE" id="PS50850">
    <property type="entry name" value="MFS"/>
    <property type="match status" value="1"/>
</dbReference>
<dbReference type="EMBL" id="LBXN01000094">
    <property type="protein sequence ID" value="KKR30720.1"/>
    <property type="molecule type" value="Genomic_DNA"/>
</dbReference>
<dbReference type="Proteomes" id="UP000034539">
    <property type="component" value="Unassembled WGS sequence"/>
</dbReference>
<feature type="transmembrane region" description="Helical" evidence="5">
    <location>
        <begin position="170"/>
        <end position="190"/>
    </location>
</feature>
<evidence type="ECO:0000256" key="1">
    <source>
        <dbReference type="ARBA" id="ARBA00004141"/>
    </source>
</evidence>
<feature type="transmembrane region" description="Helical" evidence="5">
    <location>
        <begin position="358"/>
        <end position="380"/>
    </location>
</feature>